<feature type="transmembrane region" description="Helical" evidence="7">
    <location>
        <begin position="151"/>
        <end position="177"/>
    </location>
</feature>
<accession>A0ABQ0B2N4</accession>
<keyword evidence="2" id="KW-0813">Transport</keyword>
<evidence type="ECO:0000256" key="3">
    <source>
        <dbReference type="ARBA" id="ARBA00022475"/>
    </source>
</evidence>
<dbReference type="InterPro" id="IPR000515">
    <property type="entry name" value="MetI-like"/>
</dbReference>
<dbReference type="Gene3D" id="1.10.3720.10">
    <property type="entry name" value="MetI-like"/>
    <property type="match status" value="1"/>
</dbReference>
<dbReference type="PANTHER" id="PTHR30193">
    <property type="entry name" value="ABC TRANSPORTER PERMEASE PROTEIN"/>
    <property type="match status" value="1"/>
</dbReference>
<gene>
    <name evidence="9" type="ORF">F130042H8_35930</name>
</gene>
<reference evidence="9 10" key="1">
    <citation type="submission" date="2024-04" db="EMBL/GenBank/DDBJ databases">
        <title>Defined microbial consortia suppress multidrug-resistant proinflammatory Enterobacteriaceae via ecological control.</title>
        <authorList>
            <person name="Furuichi M."/>
            <person name="Kawaguchi T."/>
            <person name="Pust M."/>
            <person name="Yasuma K."/>
            <person name="Plichta D."/>
            <person name="Hasegawa N."/>
            <person name="Ohya T."/>
            <person name="Bhattarai S."/>
            <person name="Sasajima S."/>
            <person name="Aoto Y."/>
            <person name="Tuganbaev T."/>
            <person name="Yaginuma M."/>
            <person name="Ueda M."/>
            <person name="Okahashi N."/>
            <person name="Amafuji K."/>
            <person name="Kiridooshi Y."/>
            <person name="Sugita K."/>
            <person name="Strazar M."/>
            <person name="Skelly A."/>
            <person name="Suda W."/>
            <person name="Hattori M."/>
            <person name="Nakamoto N."/>
            <person name="Caballero S."/>
            <person name="Norman J."/>
            <person name="Olle B."/>
            <person name="Tanoue T."/>
            <person name="Arita M."/>
            <person name="Bucci V."/>
            <person name="Atarashi K."/>
            <person name="Xavier R."/>
            <person name="Honda K."/>
        </authorList>
    </citation>
    <scope>NUCLEOTIDE SEQUENCE [LARGE SCALE GENOMIC DNA]</scope>
    <source>
        <strain evidence="10">f13</strain>
    </source>
</reference>
<evidence type="ECO:0000256" key="1">
    <source>
        <dbReference type="ARBA" id="ARBA00004651"/>
    </source>
</evidence>
<evidence type="ECO:0000256" key="2">
    <source>
        <dbReference type="ARBA" id="ARBA00022448"/>
    </source>
</evidence>
<dbReference type="EMBL" id="BAABXL010000001">
    <property type="protein sequence ID" value="GAA6270533.1"/>
    <property type="molecule type" value="Genomic_DNA"/>
</dbReference>
<feature type="transmembrane region" description="Helical" evidence="7">
    <location>
        <begin position="107"/>
        <end position="128"/>
    </location>
</feature>
<dbReference type="Proteomes" id="UP001600894">
    <property type="component" value="Unassembled WGS sequence"/>
</dbReference>
<sequence>MKIRDFFKKTGPYAYILPAMIVFAVFLFYPFFKTIYLSLYKTNKMGEAKLFVGFGNYTDLLTSPVFWDSLKVTVIFVVIVVAGSMALGLFAAVLCNRTFPGIRAFSTAYALPMAIASSSAAMIFKIMLHPSIGIVNKLLGLNINWINDPRYALVCVAVLTAWLNSGINFLYFSAGLSSIDDSIYERASVDGAGGIQQFFRLTLPGLSPIMFYTVVVNIIQAFQSFGQVKILTEGGPGNSTNLIVYSIYRDAFFNYRFGSAAAESVILFAIIMALTLVMFKIEKKGVSY</sequence>
<feature type="domain" description="ABC transmembrane type-1" evidence="8">
    <location>
        <begin position="70"/>
        <end position="278"/>
    </location>
</feature>
<evidence type="ECO:0000313" key="10">
    <source>
        <dbReference type="Proteomes" id="UP001600894"/>
    </source>
</evidence>
<dbReference type="PANTHER" id="PTHR30193:SF37">
    <property type="entry name" value="INNER MEMBRANE ABC TRANSPORTER PERMEASE PROTEIN YCJO"/>
    <property type="match status" value="1"/>
</dbReference>
<evidence type="ECO:0000256" key="7">
    <source>
        <dbReference type="SAM" id="Phobius"/>
    </source>
</evidence>
<dbReference type="CDD" id="cd06261">
    <property type="entry name" value="TM_PBP2"/>
    <property type="match status" value="1"/>
</dbReference>
<feature type="transmembrane region" description="Helical" evidence="7">
    <location>
        <begin position="72"/>
        <end position="95"/>
    </location>
</feature>
<evidence type="ECO:0000256" key="4">
    <source>
        <dbReference type="ARBA" id="ARBA00022692"/>
    </source>
</evidence>
<dbReference type="SUPFAM" id="SSF161098">
    <property type="entry name" value="MetI-like"/>
    <property type="match status" value="1"/>
</dbReference>
<keyword evidence="6 7" id="KW-0472">Membrane</keyword>
<evidence type="ECO:0000256" key="6">
    <source>
        <dbReference type="ARBA" id="ARBA00023136"/>
    </source>
</evidence>
<organism evidence="9 10">
    <name type="scientific">Enterocloster alcoholdehydrogenati</name>
    <dbReference type="NCBI Taxonomy" id="2547410"/>
    <lineage>
        <taxon>Bacteria</taxon>
        <taxon>Bacillati</taxon>
        <taxon>Bacillota</taxon>
        <taxon>Clostridia</taxon>
        <taxon>Lachnospirales</taxon>
        <taxon>Lachnospiraceae</taxon>
        <taxon>Enterocloster</taxon>
    </lineage>
</organism>
<feature type="transmembrane region" description="Helical" evidence="7">
    <location>
        <begin position="257"/>
        <end position="279"/>
    </location>
</feature>
<dbReference type="InterPro" id="IPR051393">
    <property type="entry name" value="ABC_transporter_permease"/>
</dbReference>
<name>A0ABQ0B2N4_9FIRM</name>
<dbReference type="InterPro" id="IPR035906">
    <property type="entry name" value="MetI-like_sf"/>
</dbReference>
<comment type="caution">
    <text evidence="9">The sequence shown here is derived from an EMBL/GenBank/DDBJ whole genome shotgun (WGS) entry which is preliminary data.</text>
</comment>
<feature type="transmembrane region" description="Helical" evidence="7">
    <location>
        <begin position="12"/>
        <end position="32"/>
    </location>
</feature>
<evidence type="ECO:0000256" key="5">
    <source>
        <dbReference type="ARBA" id="ARBA00022989"/>
    </source>
</evidence>
<proteinExistence type="predicted"/>
<comment type="subcellular location">
    <subcellularLocation>
        <location evidence="1">Cell membrane</location>
        <topology evidence="1">Multi-pass membrane protein</topology>
    </subcellularLocation>
</comment>
<dbReference type="RefSeq" id="WP_176255273.1">
    <property type="nucleotide sequence ID" value="NZ_BAABXL010000001.1"/>
</dbReference>
<keyword evidence="4 7" id="KW-0812">Transmembrane</keyword>
<evidence type="ECO:0000313" key="9">
    <source>
        <dbReference type="EMBL" id="GAA6270533.1"/>
    </source>
</evidence>
<keyword evidence="5 7" id="KW-1133">Transmembrane helix</keyword>
<feature type="transmembrane region" description="Helical" evidence="7">
    <location>
        <begin position="198"/>
        <end position="219"/>
    </location>
</feature>
<keyword evidence="10" id="KW-1185">Reference proteome</keyword>
<dbReference type="PROSITE" id="PS50928">
    <property type="entry name" value="ABC_TM1"/>
    <property type="match status" value="1"/>
</dbReference>
<evidence type="ECO:0000259" key="8">
    <source>
        <dbReference type="PROSITE" id="PS50928"/>
    </source>
</evidence>
<keyword evidence="3" id="KW-1003">Cell membrane</keyword>
<protein>
    <submittedName>
        <fullName evidence="9">Sugar ABC transporter permease</fullName>
    </submittedName>
</protein>